<dbReference type="GO" id="GO:0004181">
    <property type="term" value="F:metallocarboxypeptidase activity"/>
    <property type="evidence" value="ECO:0007669"/>
    <property type="project" value="InterPro"/>
</dbReference>
<dbReference type="EMBL" id="WBUI01000002">
    <property type="protein sequence ID" value="KAB2934673.1"/>
    <property type="molecule type" value="Genomic_DNA"/>
</dbReference>
<keyword evidence="3" id="KW-0645">Protease</keyword>
<evidence type="ECO:0000313" key="9">
    <source>
        <dbReference type="EMBL" id="KAB2934673.1"/>
    </source>
</evidence>
<evidence type="ECO:0000256" key="5">
    <source>
        <dbReference type="ARBA" id="ARBA00022833"/>
    </source>
</evidence>
<feature type="active site" description="Proton donor/acceptor" evidence="7">
    <location>
        <position position="389"/>
    </location>
</feature>
<dbReference type="PRINTS" id="PR00765">
    <property type="entry name" value="CRBOXYPTASEA"/>
</dbReference>
<dbReference type="GO" id="GO:0008270">
    <property type="term" value="F:zinc ion binding"/>
    <property type="evidence" value="ECO:0007669"/>
    <property type="project" value="InterPro"/>
</dbReference>
<dbReference type="PROSITE" id="PS52035">
    <property type="entry name" value="PEPTIDASE_M14"/>
    <property type="match status" value="1"/>
</dbReference>
<evidence type="ECO:0000313" key="10">
    <source>
        <dbReference type="Proteomes" id="UP000460298"/>
    </source>
</evidence>
<keyword evidence="6" id="KW-0482">Metalloprotease</keyword>
<evidence type="ECO:0000256" key="3">
    <source>
        <dbReference type="ARBA" id="ARBA00022670"/>
    </source>
</evidence>
<keyword evidence="4" id="KW-0378">Hydrolase</keyword>
<reference evidence="9 10" key="1">
    <citation type="submission" date="2019-10" db="EMBL/GenBank/DDBJ databases">
        <title>Extracellular Electron Transfer in a Candidatus Methanoperedens spp. Enrichment Culture.</title>
        <authorList>
            <person name="Berger S."/>
            <person name="Rangel Shaw D."/>
            <person name="Berben T."/>
            <person name="In 'T Zandt M."/>
            <person name="Frank J."/>
            <person name="Reimann J."/>
            <person name="Jetten M.S.M."/>
            <person name="Welte C.U."/>
        </authorList>
    </citation>
    <scope>NUCLEOTIDE SEQUENCE [LARGE SCALE GENOMIC DNA]</scope>
    <source>
        <strain evidence="9">SB12</strain>
    </source>
</reference>
<feature type="domain" description="Peptidase M14" evidence="8">
    <location>
        <begin position="120"/>
        <end position="414"/>
    </location>
</feature>
<evidence type="ECO:0000256" key="7">
    <source>
        <dbReference type="PROSITE-ProRule" id="PRU01379"/>
    </source>
</evidence>
<accession>A0A833H3Y5</accession>
<evidence type="ECO:0000256" key="6">
    <source>
        <dbReference type="ARBA" id="ARBA00023049"/>
    </source>
</evidence>
<dbReference type="Gene3D" id="3.40.630.10">
    <property type="entry name" value="Zn peptidases"/>
    <property type="match status" value="1"/>
</dbReference>
<comment type="cofactor">
    <cofactor evidence="1">
        <name>Zn(2+)</name>
        <dbReference type="ChEBI" id="CHEBI:29105"/>
    </cofactor>
</comment>
<comment type="caution">
    <text evidence="9">The sequence shown here is derived from an EMBL/GenBank/DDBJ whole genome shotgun (WGS) entry which is preliminary data.</text>
</comment>
<evidence type="ECO:0000256" key="1">
    <source>
        <dbReference type="ARBA" id="ARBA00001947"/>
    </source>
</evidence>
<name>A0A833H3Y5_9LEPT</name>
<dbReference type="SMART" id="SM00631">
    <property type="entry name" value="Zn_pept"/>
    <property type="match status" value="1"/>
</dbReference>
<evidence type="ECO:0000256" key="4">
    <source>
        <dbReference type="ARBA" id="ARBA00022801"/>
    </source>
</evidence>
<sequence>MSSVHSRLLFPLLFALLLANSCRSGMREDSERGEPTIHWWGVYSFYEVPFAGEEDFRAEYGALEPIARGSRGPIYRVPAAKTEWLEENGYRRINDVPFRYVDPDIDRRRESDDPAVWFSGYKDRETVEKILLYFEKSRPDLCRRYVIGKSVRNRPIEALRISKNPEVDEDEPSLMFNGAHHGNELLSIDYVLDMAALLLDVPGVPVSAAPRARFAGFTPDERRRILESFEVWIVPVVNPDGLDDYWNRSIHAGRKNARGVDLNRNYPFYWGTGQTGASGNSADVHDYRGPSAGSEPETKVMMDFAERERFTVVFSYHTFATRVLFPYTIDGVMNPWPDRAWFYARSWAGSGESFRRERQYEAARKLYSVDGTDQDWLFFKYGTLAYIVEGSMNSPVYSEGLRSIAGMRPIWKAALLQMAAGPRLELKVVDASGHPIRGAEIRLLDEVRFENERWTVHPQTGRFDLLPGPLEQLHLEIAADGYQTARKKILCKNICKEKFYLTR</sequence>
<dbReference type="Proteomes" id="UP000460298">
    <property type="component" value="Unassembled WGS sequence"/>
</dbReference>
<dbReference type="AlphaFoldDB" id="A0A833H3Y5"/>
<organism evidence="9 10">
    <name type="scientific">Leptonema illini</name>
    <dbReference type="NCBI Taxonomy" id="183"/>
    <lineage>
        <taxon>Bacteria</taxon>
        <taxon>Pseudomonadati</taxon>
        <taxon>Spirochaetota</taxon>
        <taxon>Spirochaetia</taxon>
        <taxon>Leptospirales</taxon>
        <taxon>Leptospiraceae</taxon>
        <taxon>Leptonema</taxon>
    </lineage>
</organism>
<comment type="similarity">
    <text evidence="2 7">Belongs to the peptidase M14 family.</text>
</comment>
<dbReference type="InterPro" id="IPR000834">
    <property type="entry name" value="Peptidase_M14"/>
</dbReference>
<dbReference type="GO" id="GO:0005615">
    <property type="term" value="C:extracellular space"/>
    <property type="evidence" value="ECO:0007669"/>
    <property type="project" value="TreeGrafter"/>
</dbReference>
<proteinExistence type="inferred from homology"/>
<gene>
    <name evidence="9" type="ORF">F9K24_02525</name>
</gene>
<dbReference type="GO" id="GO:0006508">
    <property type="term" value="P:proteolysis"/>
    <property type="evidence" value="ECO:0007669"/>
    <property type="project" value="UniProtKB-KW"/>
</dbReference>
<protein>
    <recommendedName>
        <fullName evidence="8">Peptidase M14 domain-containing protein</fullName>
    </recommendedName>
</protein>
<dbReference type="PANTHER" id="PTHR11705:SF143">
    <property type="entry name" value="SLL0236 PROTEIN"/>
    <property type="match status" value="1"/>
</dbReference>
<evidence type="ECO:0000256" key="2">
    <source>
        <dbReference type="ARBA" id="ARBA00005988"/>
    </source>
</evidence>
<keyword evidence="5" id="KW-0862">Zinc</keyword>
<evidence type="ECO:0000259" key="8">
    <source>
        <dbReference type="PROSITE" id="PS52035"/>
    </source>
</evidence>
<dbReference type="SUPFAM" id="SSF53187">
    <property type="entry name" value="Zn-dependent exopeptidases"/>
    <property type="match status" value="1"/>
</dbReference>
<dbReference type="PANTHER" id="PTHR11705">
    <property type="entry name" value="PROTEASE FAMILY M14 CARBOXYPEPTIDASE A,B"/>
    <property type="match status" value="1"/>
</dbReference>
<dbReference type="Pfam" id="PF00246">
    <property type="entry name" value="Peptidase_M14"/>
    <property type="match status" value="1"/>
</dbReference>